<evidence type="ECO:0000313" key="2">
    <source>
        <dbReference type="EMBL" id="KAK9703667.1"/>
    </source>
</evidence>
<keyword evidence="3" id="KW-1185">Reference proteome</keyword>
<gene>
    <name evidence="2" type="ORF">QE152_g29205</name>
</gene>
<sequence>MSDYPKSPKRVRYGGPEFESTLLNWFDETADKTTDDDNVNVDYFEVSEHDSVSEAEAHSEDENERIEEMQSDNEKSSAESIEEMQTDNGVINQQINNLLWRKSLRMVFKNFHI</sequence>
<dbReference type="AlphaFoldDB" id="A0AAW1JJS1"/>
<dbReference type="EMBL" id="JASPKY010000365">
    <property type="protein sequence ID" value="KAK9703667.1"/>
    <property type="molecule type" value="Genomic_DNA"/>
</dbReference>
<dbReference type="Proteomes" id="UP001458880">
    <property type="component" value="Unassembled WGS sequence"/>
</dbReference>
<feature type="compositionally biased region" description="Basic and acidic residues" evidence="1">
    <location>
        <begin position="47"/>
        <end position="77"/>
    </location>
</feature>
<comment type="caution">
    <text evidence="2">The sequence shown here is derived from an EMBL/GenBank/DDBJ whole genome shotgun (WGS) entry which is preliminary data.</text>
</comment>
<evidence type="ECO:0000313" key="3">
    <source>
        <dbReference type="Proteomes" id="UP001458880"/>
    </source>
</evidence>
<protein>
    <submittedName>
        <fullName evidence="2">Uncharacterized protein</fullName>
    </submittedName>
</protein>
<evidence type="ECO:0000256" key="1">
    <source>
        <dbReference type="SAM" id="MobiDB-lite"/>
    </source>
</evidence>
<name>A0AAW1JJS1_POPJA</name>
<organism evidence="2 3">
    <name type="scientific">Popillia japonica</name>
    <name type="common">Japanese beetle</name>
    <dbReference type="NCBI Taxonomy" id="7064"/>
    <lineage>
        <taxon>Eukaryota</taxon>
        <taxon>Metazoa</taxon>
        <taxon>Ecdysozoa</taxon>
        <taxon>Arthropoda</taxon>
        <taxon>Hexapoda</taxon>
        <taxon>Insecta</taxon>
        <taxon>Pterygota</taxon>
        <taxon>Neoptera</taxon>
        <taxon>Endopterygota</taxon>
        <taxon>Coleoptera</taxon>
        <taxon>Polyphaga</taxon>
        <taxon>Scarabaeiformia</taxon>
        <taxon>Scarabaeidae</taxon>
        <taxon>Rutelinae</taxon>
        <taxon>Popillia</taxon>
    </lineage>
</organism>
<reference evidence="2 3" key="1">
    <citation type="journal article" date="2024" name="BMC Genomics">
        <title>De novo assembly and annotation of Popillia japonica's genome with initial clues to its potential as an invasive pest.</title>
        <authorList>
            <person name="Cucini C."/>
            <person name="Boschi S."/>
            <person name="Funari R."/>
            <person name="Cardaioli E."/>
            <person name="Iannotti N."/>
            <person name="Marturano G."/>
            <person name="Paoli F."/>
            <person name="Bruttini M."/>
            <person name="Carapelli A."/>
            <person name="Frati F."/>
            <person name="Nardi F."/>
        </authorList>
    </citation>
    <scope>NUCLEOTIDE SEQUENCE [LARGE SCALE GENOMIC DNA]</scope>
    <source>
        <strain evidence="2">DMR45628</strain>
    </source>
</reference>
<accession>A0AAW1JJS1</accession>
<feature type="region of interest" description="Disordered" evidence="1">
    <location>
        <begin position="47"/>
        <end position="88"/>
    </location>
</feature>
<proteinExistence type="predicted"/>